<dbReference type="InterPro" id="IPR036691">
    <property type="entry name" value="Endo/exonu/phosph_ase_sf"/>
</dbReference>
<name>A0A382TGS5_9ZZZZ</name>
<evidence type="ECO:0008006" key="2">
    <source>
        <dbReference type="Google" id="ProtNLM"/>
    </source>
</evidence>
<dbReference type="Gene3D" id="3.60.10.10">
    <property type="entry name" value="Endonuclease/exonuclease/phosphatase"/>
    <property type="match status" value="1"/>
</dbReference>
<gene>
    <name evidence="1" type="ORF">METZ01_LOCUS374158</name>
</gene>
<dbReference type="AlphaFoldDB" id="A0A382TGS5"/>
<sequence>MYIKYFFIICYVVVSSVLSQSNHTILTYNLLNYNDEDDREPYYQLIINEIQPDIIVCQEVNADNGFNHFLSDVLNI</sequence>
<accession>A0A382TGS5</accession>
<proteinExistence type="predicted"/>
<evidence type="ECO:0000313" key="1">
    <source>
        <dbReference type="EMBL" id="SVD21304.1"/>
    </source>
</evidence>
<protein>
    <recommendedName>
        <fullName evidence="2">Endonuclease/exonuclease/phosphatase domain-containing protein</fullName>
    </recommendedName>
</protein>
<reference evidence="1" key="1">
    <citation type="submission" date="2018-05" db="EMBL/GenBank/DDBJ databases">
        <authorList>
            <person name="Lanie J.A."/>
            <person name="Ng W.-L."/>
            <person name="Kazmierczak K.M."/>
            <person name="Andrzejewski T.M."/>
            <person name="Davidsen T.M."/>
            <person name="Wayne K.J."/>
            <person name="Tettelin H."/>
            <person name="Glass J.I."/>
            <person name="Rusch D."/>
            <person name="Podicherti R."/>
            <person name="Tsui H.-C.T."/>
            <person name="Winkler M.E."/>
        </authorList>
    </citation>
    <scope>NUCLEOTIDE SEQUENCE</scope>
</reference>
<dbReference type="SUPFAM" id="SSF56219">
    <property type="entry name" value="DNase I-like"/>
    <property type="match status" value="1"/>
</dbReference>
<feature type="non-terminal residue" evidence="1">
    <location>
        <position position="76"/>
    </location>
</feature>
<organism evidence="1">
    <name type="scientific">marine metagenome</name>
    <dbReference type="NCBI Taxonomy" id="408172"/>
    <lineage>
        <taxon>unclassified sequences</taxon>
        <taxon>metagenomes</taxon>
        <taxon>ecological metagenomes</taxon>
    </lineage>
</organism>
<dbReference type="EMBL" id="UINC01136498">
    <property type="protein sequence ID" value="SVD21304.1"/>
    <property type="molecule type" value="Genomic_DNA"/>
</dbReference>